<evidence type="ECO:0000256" key="2">
    <source>
        <dbReference type="ARBA" id="ARBA00008183"/>
    </source>
</evidence>
<dbReference type="OrthoDB" id="1897642at2759"/>
<evidence type="ECO:0000256" key="13">
    <source>
        <dbReference type="ARBA" id="ARBA00047990"/>
    </source>
</evidence>
<dbReference type="InterPro" id="IPR020895">
    <property type="entry name" value="Frataxin_CS"/>
</dbReference>
<dbReference type="RefSeq" id="XP_030386742.1">
    <property type="nucleotide sequence ID" value="XM_030530882.1"/>
</dbReference>
<dbReference type="Gene3D" id="3.30.920.10">
    <property type="entry name" value="Frataxin/CyaY"/>
    <property type="match status" value="1"/>
</dbReference>
<dbReference type="NCBIfam" id="TIGR03422">
    <property type="entry name" value="mito_frataxin"/>
    <property type="match status" value="1"/>
</dbReference>
<dbReference type="PANTHER" id="PTHR16821">
    <property type="entry name" value="FRATAXIN"/>
    <property type="match status" value="1"/>
</dbReference>
<dbReference type="GeneID" id="115633423"/>
<dbReference type="SUPFAM" id="SSF55387">
    <property type="entry name" value="Frataxin/Nqo15-like"/>
    <property type="match status" value="1"/>
</dbReference>
<dbReference type="GO" id="GO:0004322">
    <property type="term" value="F:ferroxidase activity"/>
    <property type="evidence" value="ECO:0007669"/>
    <property type="project" value="UniProtKB-EC"/>
</dbReference>
<keyword evidence="4" id="KW-0409">Iron storage</keyword>
<evidence type="ECO:0000256" key="11">
    <source>
        <dbReference type="ARBA" id="ARBA00023128"/>
    </source>
</evidence>
<dbReference type="SMART" id="SM01219">
    <property type="entry name" value="Frataxin_Cyay"/>
    <property type="match status" value="1"/>
</dbReference>
<comment type="catalytic activity">
    <reaction evidence="13">
        <text>4 Fe(2+) + O2 + 4 H(+) = 4 Fe(3+) + 2 H2O</text>
        <dbReference type="Rhea" id="RHEA:11148"/>
        <dbReference type="ChEBI" id="CHEBI:15377"/>
        <dbReference type="ChEBI" id="CHEBI:15378"/>
        <dbReference type="ChEBI" id="CHEBI:15379"/>
        <dbReference type="ChEBI" id="CHEBI:29033"/>
        <dbReference type="ChEBI" id="CHEBI:29034"/>
        <dbReference type="EC" id="1.16.3.1"/>
    </reaction>
</comment>
<evidence type="ECO:0000256" key="3">
    <source>
        <dbReference type="ARBA" id="ARBA00013107"/>
    </source>
</evidence>
<comment type="subcellular location">
    <subcellularLocation>
        <location evidence="1">Mitochondrion</location>
    </subcellularLocation>
</comment>
<evidence type="ECO:0000256" key="1">
    <source>
        <dbReference type="ARBA" id="ARBA00004173"/>
    </source>
</evidence>
<gene>
    <name evidence="15" type="primary">LOC115633423</name>
</gene>
<keyword evidence="14" id="KW-1185">Reference proteome</keyword>
<dbReference type="AlphaFoldDB" id="A0A6J2UHU6"/>
<dbReference type="InterPro" id="IPR017789">
    <property type="entry name" value="Frataxin"/>
</dbReference>
<dbReference type="InterPro" id="IPR002908">
    <property type="entry name" value="Frataxin/CyaY"/>
</dbReference>
<evidence type="ECO:0000313" key="14">
    <source>
        <dbReference type="Proteomes" id="UP000504634"/>
    </source>
</evidence>
<proteinExistence type="inferred from homology"/>
<evidence type="ECO:0000256" key="7">
    <source>
        <dbReference type="ARBA" id="ARBA00022946"/>
    </source>
</evidence>
<sequence>MNLTPRCFARLSNKLRYGQIANLCIRSSTLCQQIHANNVQPAAPVIPQPCRFYSSQTEVDASLDSVTYERVCTITLDSLTDYFEELTENDTSLTGSDVAYGDGVLTVNLGHTHGVYVINRQTPNKQIWLSSPTSGPKRFDFVGSRTGSEGKWIYKHTGESLHHLLQQEIPKILKAQAVDFMQLPYGS</sequence>
<dbReference type="GO" id="GO:0051537">
    <property type="term" value="F:2 iron, 2 sulfur cluster binding"/>
    <property type="evidence" value="ECO:0007669"/>
    <property type="project" value="TreeGrafter"/>
</dbReference>
<evidence type="ECO:0000256" key="8">
    <source>
        <dbReference type="ARBA" id="ARBA00023002"/>
    </source>
</evidence>
<evidence type="ECO:0000256" key="9">
    <source>
        <dbReference type="ARBA" id="ARBA00023004"/>
    </source>
</evidence>
<keyword evidence="5" id="KW-0813">Transport</keyword>
<dbReference type="GO" id="GO:0016226">
    <property type="term" value="P:iron-sulfur cluster assembly"/>
    <property type="evidence" value="ECO:0007669"/>
    <property type="project" value="InterPro"/>
</dbReference>
<dbReference type="GO" id="GO:0006879">
    <property type="term" value="P:intracellular iron ion homeostasis"/>
    <property type="evidence" value="ECO:0007669"/>
    <property type="project" value="UniProtKB-KW"/>
</dbReference>
<evidence type="ECO:0000256" key="10">
    <source>
        <dbReference type="ARBA" id="ARBA00023065"/>
    </source>
</evidence>
<dbReference type="CDD" id="cd00503">
    <property type="entry name" value="Frataxin"/>
    <property type="match status" value="1"/>
</dbReference>
<dbReference type="GO" id="GO:0008199">
    <property type="term" value="F:ferric iron binding"/>
    <property type="evidence" value="ECO:0007669"/>
    <property type="project" value="InterPro"/>
</dbReference>
<organism evidence="14 15">
    <name type="scientific">Drosophila lebanonensis</name>
    <name type="common">Fruit fly</name>
    <name type="synonym">Scaptodrosophila lebanonensis</name>
    <dbReference type="NCBI Taxonomy" id="7225"/>
    <lineage>
        <taxon>Eukaryota</taxon>
        <taxon>Metazoa</taxon>
        <taxon>Ecdysozoa</taxon>
        <taxon>Arthropoda</taxon>
        <taxon>Hexapoda</taxon>
        <taxon>Insecta</taxon>
        <taxon>Pterygota</taxon>
        <taxon>Neoptera</taxon>
        <taxon>Endopterygota</taxon>
        <taxon>Diptera</taxon>
        <taxon>Brachycera</taxon>
        <taxon>Muscomorpha</taxon>
        <taxon>Ephydroidea</taxon>
        <taxon>Drosophilidae</taxon>
        <taxon>Scaptodrosophila</taxon>
    </lineage>
</organism>
<keyword evidence="11" id="KW-0496">Mitochondrion</keyword>
<dbReference type="PROSITE" id="PS50810">
    <property type="entry name" value="FRATAXIN_2"/>
    <property type="match status" value="1"/>
</dbReference>
<dbReference type="FunFam" id="3.30.920.10:FF:000002">
    <property type="entry name" value="Frataxin, mitochondrial"/>
    <property type="match status" value="1"/>
</dbReference>
<keyword evidence="12" id="KW-0350">Heme biosynthesis</keyword>
<evidence type="ECO:0000256" key="12">
    <source>
        <dbReference type="ARBA" id="ARBA00023133"/>
    </source>
</evidence>
<keyword evidence="9" id="KW-0408">Iron</keyword>
<reference evidence="15" key="1">
    <citation type="submission" date="2025-08" db="UniProtKB">
        <authorList>
            <consortium name="RefSeq"/>
        </authorList>
    </citation>
    <scope>IDENTIFICATION</scope>
    <source>
        <strain evidence="15">11010-0011.00</strain>
        <tissue evidence="15">Whole body</tissue>
    </source>
</reference>
<dbReference type="PROSITE" id="PS01344">
    <property type="entry name" value="FRATAXIN_1"/>
    <property type="match status" value="1"/>
</dbReference>
<evidence type="ECO:0000256" key="4">
    <source>
        <dbReference type="ARBA" id="ARBA00022434"/>
    </source>
</evidence>
<accession>A0A6J2UHU6</accession>
<keyword evidence="6" id="KW-0410">Iron transport</keyword>
<dbReference type="InterPro" id="IPR036524">
    <property type="entry name" value="Frataxin/CyaY_sf"/>
</dbReference>
<evidence type="ECO:0000313" key="15">
    <source>
        <dbReference type="RefSeq" id="XP_030386742.1"/>
    </source>
</evidence>
<evidence type="ECO:0000256" key="5">
    <source>
        <dbReference type="ARBA" id="ARBA00022448"/>
    </source>
</evidence>
<dbReference type="CTD" id="2271"/>
<dbReference type="PANTHER" id="PTHR16821:SF2">
    <property type="entry name" value="FRATAXIN, MITOCHONDRIAL"/>
    <property type="match status" value="1"/>
</dbReference>
<keyword evidence="8" id="KW-0560">Oxidoreductase</keyword>
<dbReference type="PRINTS" id="PR00904">
    <property type="entry name" value="FRATAXIN"/>
</dbReference>
<protein>
    <recommendedName>
        <fullName evidence="3">ferroxidase</fullName>
        <ecNumber evidence="3">1.16.3.1</ecNumber>
    </recommendedName>
</protein>
<dbReference type="Pfam" id="PF01491">
    <property type="entry name" value="Frataxin_Cyay"/>
    <property type="match status" value="1"/>
</dbReference>
<dbReference type="GO" id="GO:0006783">
    <property type="term" value="P:heme biosynthetic process"/>
    <property type="evidence" value="ECO:0007669"/>
    <property type="project" value="UniProtKB-KW"/>
</dbReference>
<keyword evidence="7" id="KW-0809">Transit peptide</keyword>
<evidence type="ECO:0000256" key="6">
    <source>
        <dbReference type="ARBA" id="ARBA00022496"/>
    </source>
</evidence>
<dbReference type="EC" id="1.16.3.1" evidence="3"/>
<comment type="similarity">
    <text evidence="2">Belongs to the frataxin family.</text>
</comment>
<dbReference type="GO" id="GO:0006826">
    <property type="term" value="P:iron ion transport"/>
    <property type="evidence" value="ECO:0007669"/>
    <property type="project" value="UniProtKB-KW"/>
</dbReference>
<dbReference type="GO" id="GO:0005739">
    <property type="term" value="C:mitochondrion"/>
    <property type="evidence" value="ECO:0007669"/>
    <property type="project" value="UniProtKB-SubCell"/>
</dbReference>
<dbReference type="NCBIfam" id="TIGR03421">
    <property type="entry name" value="FeS_CyaY"/>
    <property type="match status" value="1"/>
</dbReference>
<dbReference type="GO" id="GO:0034986">
    <property type="term" value="F:iron chaperone activity"/>
    <property type="evidence" value="ECO:0007669"/>
    <property type="project" value="TreeGrafter"/>
</dbReference>
<name>A0A6J2UHU6_DROLE</name>
<keyword evidence="10" id="KW-0406">Ion transport</keyword>
<dbReference type="GO" id="GO:0008198">
    <property type="term" value="F:ferrous iron binding"/>
    <property type="evidence" value="ECO:0007669"/>
    <property type="project" value="TreeGrafter"/>
</dbReference>
<dbReference type="Proteomes" id="UP000504634">
    <property type="component" value="Unplaced"/>
</dbReference>